<accession>A0A3B0UJK1</accession>
<evidence type="ECO:0000256" key="7">
    <source>
        <dbReference type="SAM" id="Coils"/>
    </source>
</evidence>
<dbReference type="InterPro" id="IPR051906">
    <property type="entry name" value="TolC-like"/>
</dbReference>
<comment type="subcellular location">
    <subcellularLocation>
        <location evidence="1">Cell outer membrane</location>
    </subcellularLocation>
</comment>
<dbReference type="SUPFAM" id="SSF56954">
    <property type="entry name" value="Outer membrane efflux proteins (OEP)"/>
    <property type="match status" value="1"/>
</dbReference>
<keyword evidence="5" id="KW-0472">Membrane</keyword>
<feature type="non-terminal residue" evidence="8">
    <location>
        <position position="1"/>
    </location>
</feature>
<keyword evidence="7" id="KW-0175">Coiled coil</keyword>
<evidence type="ECO:0000256" key="1">
    <source>
        <dbReference type="ARBA" id="ARBA00004442"/>
    </source>
</evidence>
<dbReference type="GO" id="GO:0009279">
    <property type="term" value="C:cell outer membrane"/>
    <property type="evidence" value="ECO:0007669"/>
    <property type="project" value="UniProtKB-SubCell"/>
</dbReference>
<evidence type="ECO:0000256" key="6">
    <source>
        <dbReference type="ARBA" id="ARBA00023237"/>
    </source>
</evidence>
<evidence type="ECO:0008006" key="9">
    <source>
        <dbReference type="Google" id="ProtNLM"/>
    </source>
</evidence>
<dbReference type="GO" id="GO:0015562">
    <property type="term" value="F:efflux transmembrane transporter activity"/>
    <property type="evidence" value="ECO:0007669"/>
    <property type="project" value="InterPro"/>
</dbReference>
<dbReference type="PANTHER" id="PTHR30026:SF20">
    <property type="entry name" value="OUTER MEMBRANE PROTEIN TOLC"/>
    <property type="match status" value="1"/>
</dbReference>
<keyword evidence="2" id="KW-0813">Transport</keyword>
<dbReference type="Pfam" id="PF02321">
    <property type="entry name" value="OEP"/>
    <property type="match status" value="2"/>
</dbReference>
<keyword evidence="6" id="KW-0998">Cell outer membrane</keyword>
<dbReference type="GO" id="GO:1990281">
    <property type="term" value="C:efflux pump complex"/>
    <property type="evidence" value="ECO:0007669"/>
    <property type="project" value="TreeGrafter"/>
</dbReference>
<evidence type="ECO:0000256" key="5">
    <source>
        <dbReference type="ARBA" id="ARBA00023136"/>
    </source>
</evidence>
<keyword evidence="4" id="KW-0812">Transmembrane</keyword>
<evidence type="ECO:0000313" key="8">
    <source>
        <dbReference type="EMBL" id="VAW28513.1"/>
    </source>
</evidence>
<dbReference type="AlphaFoldDB" id="A0A3B0UJK1"/>
<dbReference type="PANTHER" id="PTHR30026">
    <property type="entry name" value="OUTER MEMBRANE PROTEIN TOLC"/>
    <property type="match status" value="1"/>
</dbReference>
<reference evidence="8" key="1">
    <citation type="submission" date="2018-06" db="EMBL/GenBank/DDBJ databases">
        <authorList>
            <person name="Zhirakovskaya E."/>
        </authorList>
    </citation>
    <scope>NUCLEOTIDE SEQUENCE</scope>
</reference>
<sequence length="517" mass="57961">ASDAKTVTFFDPGTGKATHSREDFSAIWDGIVLAFPTQMLETSSFSLPPTSSIPQKSGLALSLKKSVEMALSDGTSIKTAEERLKLSQAQLDSVFSDYTPKTELVFSASRNLDEIDTNRTLNTTTQNEAKYQWKMDKLVSSKLGGKLSTTVDIGVAMNDLSTPGQNEKQYTLGPGISIDYLQPLTKDGRVAGYAPLSRSLNTWRTAQNQYELDKQNIIFEVIGSYYNFVKAVQLVKFTEENLKQTQKQLETAKIQFKLGNLAEIEVSKMEVQLSRDQSNLIDTKRSYKSSQEQLAILIGQPNMKHINPVQDINYSPIDVDQNNMINKALKERKELKHFLYTRENLNLDLSDAKSTDDSSLSLNASFRRRGEQPRLNGALNGIEQDSWRIGATVTIPLNDNGTTKSRTAQILSQIFDLSVSIRRTKDQISFEVNEAIRNLQSTKVRYEILEKTLKLAEENLSIDELRFSRGVIASNDLQRTQLELLQLKVDRFSALVDYKLSEIELTKAVGVLGTDSL</sequence>
<dbReference type="Gene3D" id="1.20.1600.10">
    <property type="entry name" value="Outer membrane efflux proteins (OEP)"/>
    <property type="match status" value="1"/>
</dbReference>
<organism evidence="8">
    <name type="scientific">hydrothermal vent metagenome</name>
    <dbReference type="NCBI Taxonomy" id="652676"/>
    <lineage>
        <taxon>unclassified sequences</taxon>
        <taxon>metagenomes</taxon>
        <taxon>ecological metagenomes</taxon>
    </lineage>
</organism>
<dbReference type="EMBL" id="UOES01000414">
    <property type="protein sequence ID" value="VAW28513.1"/>
    <property type="molecule type" value="Genomic_DNA"/>
</dbReference>
<name>A0A3B0UJK1_9ZZZZ</name>
<keyword evidence="3" id="KW-1134">Transmembrane beta strand</keyword>
<protein>
    <recommendedName>
        <fullName evidence="9">TolC family protein</fullName>
    </recommendedName>
</protein>
<evidence type="ECO:0000256" key="2">
    <source>
        <dbReference type="ARBA" id="ARBA00022448"/>
    </source>
</evidence>
<dbReference type="GO" id="GO:0015288">
    <property type="term" value="F:porin activity"/>
    <property type="evidence" value="ECO:0007669"/>
    <property type="project" value="TreeGrafter"/>
</dbReference>
<evidence type="ECO:0000256" key="4">
    <source>
        <dbReference type="ARBA" id="ARBA00022692"/>
    </source>
</evidence>
<dbReference type="InterPro" id="IPR003423">
    <property type="entry name" value="OMP_efflux"/>
</dbReference>
<gene>
    <name evidence="8" type="ORF">MNBD_BACTEROID06-1162</name>
</gene>
<feature type="coiled-coil region" evidence="7">
    <location>
        <begin position="432"/>
        <end position="466"/>
    </location>
</feature>
<proteinExistence type="predicted"/>
<evidence type="ECO:0000256" key="3">
    <source>
        <dbReference type="ARBA" id="ARBA00022452"/>
    </source>
</evidence>